<dbReference type="GO" id="GO:0003676">
    <property type="term" value="F:nucleic acid binding"/>
    <property type="evidence" value="ECO:0007669"/>
    <property type="project" value="InterPro"/>
</dbReference>
<dbReference type="InterPro" id="IPR048301">
    <property type="entry name" value="NucS_C"/>
</dbReference>
<dbReference type="InterPro" id="IPR011856">
    <property type="entry name" value="tRNA_endonuc-like_dom_sf"/>
</dbReference>
<evidence type="ECO:0000313" key="2">
    <source>
        <dbReference type="EMBL" id="MBK9719980.1"/>
    </source>
</evidence>
<dbReference type="Pfam" id="PF01939">
    <property type="entry name" value="NucS_C"/>
    <property type="match status" value="1"/>
</dbReference>
<dbReference type="GO" id="GO:0004519">
    <property type="term" value="F:endonuclease activity"/>
    <property type="evidence" value="ECO:0007669"/>
    <property type="project" value="InterPro"/>
</dbReference>
<dbReference type="Gene3D" id="3.40.1350.10">
    <property type="match status" value="1"/>
</dbReference>
<evidence type="ECO:0000259" key="1">
    <source>
        <dbReference type="Pfam" id="PF01939"/>
    </source>
</evidence>
<reference evidence="2 3" key="1">
    <citation type="submission" date="2020-10" db="EMBL/GenBank/DDBJ databases">
        <title>Connecting structure to function with the recovery of over 1000 high-quality activated sludge metagenome-assembled genomes encoding full-length rRNA genes using long-read sequencing.</title>
        <authorList>
            <person name="Singleton C.M."/>
            <person name="Petriglieri F."/>
            <person name="Kristensen J.M."/>
            <person name="Kirkegaard R.H."/>
            <person name="Michaelsen T.Y."/>
            <person name="Andersen M.H."/>
            <person name="Karst S.M."/>
            <person name="Dueholm M.S."/>
            <person name="Nielsen P.H."/>
            <person name="Albertsen M."/>
        </authorList>
    </citation>
    <scope>NUCLEOTIDE SEQUENCE [LARGE SCALE GENOMIC DNA]</scope>
    <source>
        <strain evidence="2">Ribe_18-Q3-R11-54_BAT3C.373</strain>
    </source>
</reference>
<organism evidence="2 3">
    <name type="scientific">Candidatus Defluviibacterium haderslevense</name>
    <dbReference type="NCBI Taxonomy" id="2981993"/>
    <lineage>
        <taxon>Bacteria</taxon>
        <taxon>Pseudomonadati</taxon>
        <taxon>Bacteroidota</taxon>
        <taxon>Saprospiria</taxon>
        <taxon>Saprospirales</taxon>
        <taxon>Saprospiraceae</taxon>
        <taxon>Candidatus Defluviibacterium</taxon>
    </lineage>
</organism>
<feature type="domain" description="Endonuclease NucS C-terminal" evidence="1">
    <location>
        <begin position="29"/>
        <end position="96"/>
    </location>
</feature>
<gene>
    <name evidence="2" type="ORF">IPO85_21230</name>
</gene>
<name>A0A9D7XGF2_9BACT</name>
<proteinExistence type="predicted"/>
<protein>
    <submittedName>
        <fullName evidence="2">DUF91 domain-containing protein</fullName>
    </submittedName>
</protein>
<evidence type="ECO:0000313" key="3">
    <source>
        <dbReference type="Proteomes" id="UP000808349"/>
    </source>
</evidence>
<dbReference type="Proteomes" id="UP000808349">
    <property type="component" value="Unassembled WGS sequence"/>
</dbReference>
<sequence length="339" mass="39277">MYKVDIENKKLIKLNSTNFAVMGLSEPYDIEDWIEKTPLVLGEEYLIIGRQYILPSGRELDLLAIDKGGSLSIIELKRDNSGIEVEWQAIKYASYCSRFLPEDIFEIYASYLKTDIEEAQAKIETFIEVELEKLNENQRIVLVSKEFHSDVISAVLWLRDFEIDIECIRLKPYLTPDNQLIISPEKIIPLPEAKDYVIGKQKKEKEVKKSKIRSTFSLEKSTLNESELKTELKATFLKSSDQTKRLIKFFKILLSEDKKFIRKEIINQLFHEGIGTNEGQTGRFLSNISQYFTKTNNSHLRQLVSFDTGGGFGEMKDNYKIETKYRSLVEEVLSNLNEI</sequence>
<comment type="caution">
    <text evidence="2">The sequence shown here is derived from an EMBL/GenBank/DDBJ whole genome shotgun (WGS) entry which is preliminary data.</text>
</comment>
<accession>A0A9D7XGF2</accession>
<dbReference type="EMBL" id="JADKFW010000022">
    <property type="protein sequence ID" value="MBK9719980.1"/>
    <property type="molecule type" value="Genomic_DNA"/>
</dbReference>
<dbReference type="AlphaFoldDB" id="A0A9D7XGF2"/>